<dbReference type="EMBL" id="MAAO01000015">
    <property type="protein sequence ID" value="OUR93692.1"/>
    <property type="molecule type" value="Genomic_DNA"/>
</dbReference>
<evidence type="ECO:0000313" key="1">
    <source>
        <dbReference type="EMBL" id="OUR93692.1"/>
    </source>
</evidence>
<proteinExistence type="predicted"/>
<dbReference type="AlphaFoldDB" id="A0A1Y5F311"/>
<gene>
    <name evidence="1" type="ORF">A9Q84_19710</name>
</gene>
<sequence length="209" mass="24417">MIKKILTFIIFLGTLSCFAKYEMILFSYDHKIIPGWSPHTFALFVELDDLTKKVIQSTHLSWLPATSPNDVEVFAKSVKGKNYSLKETLEFALKNEKKLYYKGSYIIMKELFTKAQNQERKLQSGEVEYKVLWTNREGKERTYHCVYAISDLLTGRGLMSNGMSHTLDSMENIQRHFKEYVISREEVSEEIKAHFNLGTYLKKMEMVND</sequence>
<evidence type="ECO:0000313" key="2">
    <source>
        <dbReference type="Proteomes" id="UP000196531"/>
    </source>
</evidence>
<organism evidence="1 2">
    <name type="scientific">Halobacteriovorax marinus</name>
    <dbReference type="NCBI Taxonomy" id="97084"/>
    <lineage>
        <taxon>Bacteria</taxon>
        <taxon>Pseudomonadati</taxon>
        <taxon>Bdellovibrionota</taxon>
        <taxon>Bacteriovoracia</taxon>
        <taxon>Bacteriovoracales</taxon>
        <taxon>Halobacteriovoraceae</taxon>
        <taxon>Halobacteriovorax</taxon>
    </lineage>
</organism>
<accession>A0A1Y5F311</accession>
<dbReference type="Proteomes" id="UP000196531">
    <property type="component" value="Unassembled WGS sequence"/>
</dbReference>
<dbReference type="PROSITE" id="PS51257">
    <property type="entry name" value="PROKAR_LIPOPROTEIN"/>
    <property type="match status" value="1"/>
</dbReference>
<name>A0A1Y5F311_9BACT</name>
<reference evidence="2" key="1">
    <citation type="journal article" date="2017" name="Proc. Natl. Acad. Sci. U.S.A.">
        <title>Simulation of Deepwater Horizon oil plume reveals substrate specialization within a complex community of hydrocarbon-degraders.</title>
        <authorList>
            <person name="Hu P."/>
            <person name="Dubinsky E.A."/>
            <person name="Probst A.J."/>
            <person name="Wang J."/>
            <person name="Sieber C.M.K."/>
            <person name="Tom L.M."/>
            <person name="Gardinali P."/>
            <person name="Banfield J.F."/>
            <person name="Atlas R.M."/>
            <person name="Andersen G.L."/>
        </authorList>
    </citation>
    <scope>NUCLEOTIDE SEQUENCE [LARGE SCALE GENOMIC DNA]</scope>
</reference>
<protein>
    <recommendedName>
        <fullName evidence="3">Lipoprotein</fullName>
    </recommendedName>
</protein>
<comment type="caution">
    <text evidence="1">The sequence shown here is derived from an EMBL/GenBank/DDBJ whole genome shotgun (WGS) entry which is preliminary data.</text>
</comment>
<evidence type="ECO:0008006" key="3">
    <source>
        <dbReference type="Google" id="ProtNLM"/>
    </source>
</evidence>